<feature type="transmembrane region" description="Helical" evidence="1">
    <location>
        <begin position="289"/>
        <end position="311"/>
    </location>
</feature>
<keyword evidence="1" id="KW-0812">Transmembrane</keyword>
<feature type="transmembrane region" description="Helical" evidence="1">
    <location>
        <begin position="252"/>
        <end position="269"/>
    </location>
</feature>
<feature type="transmembrane region" description="Helical" evidence="1">
    <location>
        <begin position="48"/>
        <end position="71"/>
    </location>
</feature>
<accession>A0A1H7LGS2</accession>
<organism evidence="2 3">
    <name type="scientific">Alkalibacterium pelagium</name>
    <dbReference type="NCBI Taxonomy" id="426702"/>
    <lineage>
        <taxon>Bacteria</taxon>
        <taxon>Bacillati</taxon>
        <taxon>Bacillota</taxon>
        <taxon>Bacilli</taxon>
        <taxon>Lactobacillales</taxon>
        <taxon>Carnobacteriaceae</taxon>
        <taxon>Alkalibacterium</taxon>
    </lineage>
</organism>
<dbReference type="STRING" id="426702.SAMN04488099_10975"/>
<feature type="transmembrane region" description="Helical" evidence="1">
    <location>
        <begin position="407"/>
        <end position="430"/>
    </location>
</feature>
<dbReference type="PANTHER" id="PTHR30354:SF7">
    <property type="entry name" value="BLL7963 PROTEIN"/>
    <property type="match status" value="1"/>
</dbReference>
<gene>
    <name evidence="2" type="ORF">SAMN04488099_10975</name>
</gene>
<feature type="transmembrane region" description="Helical" evidence="1">
    <location>
        <begin position="229"/>
        <end position="246"/>
    </location>
</feature>
<feature type="transmembrane region" description="Helical" evidence="1">
    <location>
        <begin position="323"/>
        <end position="348"/>
    </location>
</feature>
<reference evidence="3" key="1">
    <citation type="submission" date="2016-10" db="EMBL/GenBank/DDBJ databases">
        <authorList>
            <person name="Varghese N."/>
            <person name="Submissions S."/>
        </authorList>
    </citation>
    <scope>NUCLEOTIDE SEQUENCE [LARGE SCALE GENOMIC DNA]</scope>
    <source>
        <strain evidence="3">DSM 19183</strain>
    </source>
</reference>
<feature type="transmembrane region" description="Helical" evidence="1">
    <location>
        <begin position="97"/>
        <end position="127"/>
    </location>
</feature>
<name>A0A1H7LGS2_9LACT</name>
<evidence type="ECO:0000313" key="3">
    <source>
        <dbReference type="Proteomes" id="UP000199081"/>
    </source>
</evidence>
<dbReference type="PANTHER" id="PTHR30354">
    <property type="entry name" value="GNT FAMILY GLUCONATE TRANSPORTER"/>
    <property type="match status" value="1"/>
</dbReference>
<evidence type="ECO:0000313" key="2">
    <source>
        <dbReference type="EMBL" id="SEK98019.1"/>
    </source>
</evidence>
<dbReference type="InterPro" id="IPR003474">
    <property type="entry name" value="Glcn_transporter"/>
</dbReference>
<proteinExistence type="predicted"/>
<feature type="transmembrane region" description="Helical" evidence="1">
    <location>
        <begin position="176"/>
        <end position="197"/>
    </location>
</feature>
<keyword evidence="3" id="KW-1185">Reference proteome</keyword>
<dbReference type="RefSeq" id="WP_218025369.1">
    <property type="nucleotide sequence ID" value="NZ_BJYC01000011.1"/>
</dbReference>
<dbReference type="Proteomes" id="UP000199081">
    <property type="component" value="Unassembled WGS sequence"/>
</dbReference>
<feature type="transmembrane region" description="Helical" evidence="1">
    <location>
        <begin position="6"/>
        <end position="36"/>
    </location>
</feature>
<dbReference type="EMBL" id="FNZU01000009">
    <property type="protein sequence ID" value="SEK98019.1"/>
    <property type="molecule type" value="Genomic_DNA"/>
</dbReference>
<sequence>MEVLGIIVGLFILMGLAYLGYSIIWVAPLAAGFVAWTGGLDLLEAYTGIYMSGLVGFLQTWFPVFMLSSIFGKLMEDSGMARSVALKLSALLGEKRAILGVFLSAAVLTYGGISLFVVVFAVYPLALSLFRQANLPRRLIPATIALGAFTFTMTAIPGTPQIQNLIPMPYFNTTPTAAPIMGIAAALVMAFGGYFYLMWRQKQLISKGEVFDEPKDNTVIEVTEEPPNVFLSLIPLISVLVTLNVFEWNIVVAILVGIILILLLSLPRIKRIGVSGSINDGAKGSVTAILNTSAAVGFGTIVQAVPGFAVLTSGLMAIPGNPLVSLAVAVNLLAGATGSASGGMGIALEALGEQYFQLSQTSGIAPEAFHRIASISSGGLDVLPHNGAVLTLLTITTLSHKESYMDIAVVGIIIPILSAVVGIALASIGLV</sequence>
<dbReference type="Pfam" id="PF02447">
    <property type="entry name" value="GntP_permease"/>
    <property type="match status" value="1"/>
</dbReference>
<keyword evidence="1" id="KW-0472">Membrane</keyword>
<dbReference type="GO" id="GO:0005886">
    <property type="term" value="C:plasma membrane"/>
    <property type="evidence" value="ECO:0007669"/>
    <property type="project" value="TreeGrafter"/>
</dbReference>
<keyword evidence="1" id="KW-1133">Transmembrane helix</keyword>
<evidence type="ECO:0000256" key="1">
    <source>
        <dbReference type="SAM" id="Phobius"/>
    </source>
</evidence>
<dbReference type="GO" id="GO:0015128">
    <property type="term" value="F:gluconate transmembrane transporter activity"/>
    <property type="evidence" value="ECO:0007669"/>
    <property type="project" value="InterPro"/>
</dbReference>
<dbReference type="AlphaFoldDB" id="A0A1H7LGS2"/>
<protein>
    <submittedName>
        <fullName evidence="2">H+/gluconate symporter</fullName>
    </submittedName>
</protein>